<protein>
    <recommendedName>
        <fullName evidence="2">histidine kinase</fullName>
        <ecNumber evidence="2">2.7.13.3</ecNumber>
    </recommendedName>
</protein>
<name>A0A2T0RXL4_9BACT</name>
<evidence type="ECO:0000313" key="9">
    <source>
        <dbReference type="EMBL" id="PRY25890.1"/>
    </source>
</evidence>
<dbReference type="OrthoDB" id="9766459at2"/>
<keyword evidence="5" id="KW-0418">Kinase</keyword>
<evidence type="ECO:0000256" key="3">
    <source>
        <dbReference type="ARBA" id="ARBA00022553"/>
    </source>
</evidence>
<dbReference type="CDD" id="cd00082">
    <property type="entry name" value="HisKA"/>
    <property type="match status" value="1"/>
</dbReference>
<dbReference type="SUPFAM" id="SSF47384">
    <property type="entry name" value="Homodimeric domain of signal transducing histidine kinase"/>
    <property type="match status" value="1"/>
</dbReference>
<dbReference type="Gene3D" id="1.10.287.130">
    <property type="match status" value="1"/>
</dbReference>
<dbReference type="PANTHER" id="PTHR43711:SF26">
    <property type="entry name" value="SENSOR HISTIDINE KINASE RCSC"/>
    <property type="match status" value="1"/>
</dbReference>
<feature type="domain" description="Histidine kinase" evidence="8">
    <location>
        <begin position="84"/>
        <end position="300"/>
    </location>
</feature>
<evidence type="ECO:0000256" key="2">
    <source>
        <dbReference type="ARBA" id="ARBA00012438"/>
    </source>
</evidence>
<evidence type="ECO:0000256" key="5">
    <source>
        <dbReference type="ARBA" id="ARBA00022777"/>
    </source>
</evidence>
<dbReference type="InterPro" id="IPR004358">
    <property type="entry name" value="Sig_transdc_His_kin-like_C"/>
</dbReference>
<accession>A0A2T0RXL4</accession>
<sequence>MIDLPSEQPDQGHETNRYLNQLKQTNQNLLQQVADCRQELNRVRSALGEAQTVVAQRHQLEAEQDRLLVQERRLNELKSNFITLASHEFRTPMMTILSSASLISRYSSLAESDHRERHVQRIKTAVNSLTTLLNDFLAISQVDQYALHTTPQALDLTALCQEVITEAQAIAKPRQRFHYHPQTGLLGLQLDKQLLQRVLLNLLTNASMYSADDTDIQLSSAIQNGQVVFTVTDQGIGIPESDKDKLFANFFRARNAIHIQGAGLGLYLAKRYTELLGGSITFTSQLEQGTTFMVKLPLASERV</sequence>
<evidence type="ECO:0000256" key="7">
    <source>
        <dbReference type="SAM" id="Coils"/>
    </source>
</evidence>
<dbReference type="SMART" id="SM00388">
    <property type="entry name" value="HisKA"/>
    <property type="match status" value="1"/>
</dbReference>
<keyword evidence="6" id="KW-0902">Two-component regulatory system</keyword>
<dbReference type="InterPro" id="IPR003594">
    <property type="entry name" value="HATPase_dom"/>
</dbReference>
<dbReference type="PROSITE" id="PS50109">
    <property type="entry name" value="HIS_KIN"/>
    <property type="match status" value="1"/>
</dbReference>
<dbReference type="SMART" id="SM00387">
    <property type="entry name" value="HATPase_c"/>
    <property type="match status" value="1"/>
</dbReference>
<evidence type="ECO:0000259" key="8">
    <source>
        <dbReference type="PROSITE" id="PS50109"/>
    </source>
</evidence>
<dbReference type="PRINTS" id="PR00344">
    <property type="entry name" value="BCTRLSENSOR"/>
</dbReference>
<keyword evidence="3" id="KW-0597">Phosphoprotein</keyword>
<feature type="coiled-coil region" evidence="7">
    <location>
        <begin position="19"/>
        <end position="80"/>
    </location>
</feature>
<comment type="caution">
    <text evidence="9">The sequence shown here is derived from an EMBL/GenBank/DDBJ whole genome shotgun (WGS) entry which is preliminary data.</text>
</comment>
<dbReference type="RefSeq" id="WP_106140640.1">
    <property type="nucleotide sequence ID" value="NZ_PVTE01000036.1"/>
</dbReference>
<dbReference type="InterPro" id="IPR036890">
    <property type="entry name" value="HATPase_C_sf"/>
</dbReference>
<dbReference type="FunFam" id="3.30.565.10:FF:000006">
    <property type="entry name" value="Sensor histidine kinase WalK"/>
    <property type="match status" value="1"/>
</dbReference>
<dbReference type="CDD" id="cd00075">
    <property type="entry name" value="HATPase"/>
    <property type="match status" value="1"/>
</dbReference>
<dbReference type="InterPro" id="IPR036097">
    <property type="entry name" value="HisK_dim/P_sf"/>
</dbReference>
<dbReference type="SUPFAM" id="SSF55874">
    <property type="entry name" value="ATPase domain of HSP90 chaperone/DNA topoisomerase II/histidine kinase"/>
    <property type="match status" value="1"/>
</dbReference>
<dbReference type="EC" id="2.7.13.3" evidence="2"/>
<dbReference type="GO" id="GO:0000155">
    <property type="term" value="F:phosphorelay sensor kinase activity"/>
    <property type="evidence" value="ECO:0007669"/>
    <property type="project" value="InterPro"/>
</dbReference>
<evidence type="ECO:0000256" key="6">
    <source>
        <dbReference type="ARBA" id="ARBA00023012"/>
    </source>
</evidence>
<evidence type="ECO:0000256" key="1">
    <source>
        <dbReference type="ARBA" id="ARBA00000085"/>
    </source>
</evidence>
<gene>
    <name evidence="9" type="ORF">CLV58_13625</name>
</gene>
<evidence type="ECO:0000313" key="10">
    <source>
        <dbReference type="Proteomes" id="UP000238375"/>
    </source>
</evidence>
<dbReference type="Proteomes" id="UP000238375">
    <property type="component" value="Unassembled WGS sequence"/>
</dbReference>
<dbReference type="Pfam" id="PF00512">
    <property type="entry name" value="HisKA"/>
    <property type="match status" value="1"/>
</dbReference>
<dbReference type="PANTHER" id="PTHR43711">
    <property type="entry name" value="TWO-COMPONENT HISTIDINE KINASE"/>
    <property type="match status" value="1"/>
</dbReference>
<dbReference type="EMBL" id="PVTE01000036">
    <property type="protein sequence ID" value="PRY25890.1"/>
    <property type="molecule type" value="Genomic_DNA"/>
</dbReference>
<keyword evidence="10" id="KW-1185">Reference proteome</keyword>
<keyword evidence="7" id="KW-0175">Coiled coil</keyword>
<evidence type="ECO:0000256" key="4">
    <source>
        <dbReference type="ARBA" id="ARBA00022679"/>
    </source>
</evidence>
<dbReference type="AlphaFoldDB" id="A0A2T0RXL4"/>
<organism evidence="9 10">
    <name type="scientific">Spirosoma oryzae</name>
    <dbReference type="NCBI Taxonomy" id="1469603"/>
    <lineage>
        <taxon>Bacteria</taxon>
        <taxon>Pseudomonadati</taxon>
        <taxon>Bacteroidota</taxon>
        <taxon>Cytophagia</taxon>
        <taxon>Cytophagales</taxon>
        <taxon>Cytophagaceae</taxon>
        <taxon>Spirosoma</taxon>
    </lineage>
</organism>
<proteinExistence type="predicted"/>
<dbReference type="InterPro" id="IPR050736">
    <property type="entry name" value="Sensor_HK_Regulatory"/>
</dbReference>
<dbReference type="InterPro" id="IPR003661">
    <property type="entry name" value="HisK_dim/P_dom"/>
</dbReference>
<dbReference type="InterPro" id="IPR005467">
    <property type="entry name" value="His_kinase_dom"/>
</dbReference>
<dbReference type="Pfam" id="PF02518">
    <property type="entry name" value="HATPase_c"/>
    <property type="match status" value="1"/>
</dbReference>
<dbReference type="Gene3D" id="3.30.565.10">
    <property type="entry name" value="Histidine kinase-like ATPase, C-terminal domain"/>
    <property type="match status" value="1"/>
</dbReference>
<keyword evidence="4" id="KW-0808">Transferase</keyword>
<comment type="catalytic activity">
    <reaction evidence="1">
        <text>ATP + protein L-histidine = ADP + protein N-phospho-L-histidine.</text>
        <dbReference type="EC" id="2.7.13.3"/>
    </reaction>
</comment>
<reference evidence="9 10" key="1">
    <citation type="submission" date="2018-03" db="EMBL/GenBank/DDBJ databases">
        <title>Genomic Encyclopedia of Archaeal and Bacterial Type Strains, Phase II (KMG-II): from individual species to whole genera.</title>
        <authorList>
            <person name="Goeker M."/>
        </authorList>
    </citation>
    <scope>NUCLEOTIDE SEQUENCE [LARGE SCALE GENOMIC DNA]</scope>
    <source>
        <strain evidence="9 10">DSM 28354</strain>
    </source>
</reference>